<reference evidence="2 3" key="1">
    <citation type="submission" date="2018-06" db="EMBL/GenBank/DDBJ databases">
        <title>The Genome of Cuscuta australis (Dodder) Provides Insight into the Evolution of Plant Parasitism.</title>
        <authorList>
            <person name="Liu H."/>
        </authorList>
    </citation>
    <scope>NUCLEOTIDE SEQUENCE [LARGE SCALE GENOMIC DNA]</scope>
    <source>
        <strain evidence="3">cv. Yunnan</strain>
        <tissue evidence="2">Vines</tissue>
    </source>
</reference>
<feature type="region of interest" description="Disordered" evidence="1">
    <location>
        <begin position="1"/>
        <end position="23"/>
    </location>
</feature>
<proteinExistence type="predicted"/>
<accession>A0A328DIF4</accession>
<evidence type="ECO:0000313" key="2">
    <source>
        <dbReference type="EMBL" id="RAL45572.1"/>
    </source>
</evidence>
<comment type="caution">
    <text evidence="2">The sequence shown here is derived from an EMBL/GenBank/DDBJ whole genome shotgun (WGS) entry which is preliminary data.</text>
</comment>
<sequence>MRFANKTDSGTPQRLPSPSSAPALTIQPAAAIQRQPPLDSAPIQAFSEPASSSLYRQIRCTVPELRPRLATDQEFRKKVNTMTRVRDLLEACPGDQNNDAQMILAQCRDTLTQTLEELARNNYIGDEDEDERGGNRRRRPQG</sequence>
<feature type="region of interest" description="Disordered" evidence="1">
    <location>
        <begin position="121"/>
        <end position="142"/>
    </location>
</feature>
<organism evidence="2 3">
    <name type="scientific">Cuscuta australis</name>
    <dbReference type="NCBI Taxonomy" id="267555"/>
    <lineage>
        <taxon>Eukaryota</taxon>
        <taxon>Viridiplantae</taxon>
        <taxon>Streptophyta</taxon>
        <taxon>Embryophyta</taxon>
        <taxon>Tracheophyta</taxon>
        <taxon>Spermatophyta</taxon>
        <taxon>Magnoliopsida</taxon>
        <taxon>eudicotyledons</taxon>
        <taxon>Gunneridae</taxon>
        <taxon>Pentapetalae</taxon>
        <taxon>asterids</taxon>
        <taxon>lamiids</taxon>
        <taxon>Solanales</taxon>
        <taxon>Convolvulaceae</taxon>
        <taxon>Cuscuteae</taxon>
        <taxon>Cuscuta</taxon>
        <taxon>Cuscuta subgen. Grammica</taxon>
        <taxon>Cuscuta sect. Cleistogrammica</taxon>
    </lineage>
</organism>
<feature type="compositionally biased region" description="Polar residues" evidence="1">
    <location>
        <begin position="1"/>
        <end position="22"/>
    </location>
</feature>
<dbReference type="AlphaFoldDB" id="A0A328DIF4"/>
<gene>
    <name evidence="2" type="ORF">DM860_009436</name>
</gene>
<dbReference type="Proteomes" id="UP000249390">
    <property type="component" value="Unassembled WGS sequence"/>
</dbReference>
<evidence type="ECO:0000256" key="1">
    <source>
        <dbReference type="SAM" id="MobiDB-lite"/>
    </source>
</evidence>
<name>A0A328DIF4_9ASTE</name>
<evidence type="ECO:0000313" key="3">
    <source>
        <dbReference type="Proteomes" id="UP000249390"/>
    </source>
</evidence>
<keyword evidence="3" id="KW-1185">Reference proteome</keyword>
<dbReference type="EMBL" id="NQVE01000129">
    <property type="protein sequence ID" value="RAL45572.1"/>
    <property type="molecule type" value="Genomic_DNA"/>
</dbReference>
<protein>
    <submittedName>
        <fullName evidence="2">Uncharacterized protein</fullName>
    </submittedName>
</protein>